<protein>
    <submittedName>
        <fullName evidence="2">Uncharacterized protein</fullName>
    </submittedName>
</protein>
<proteinExistence type="predicted"/>
<feature type="transmembrane region" description="Helical" evidence="1">
    <location>
        <begin position="140"/>
        <end position="162"/>
    </location>
</feature>
<sequence length="166" mass="18750">MAISHFITILSWLLFSLASLSFVALQISPTALPALLDIVVLNWREYIHAPILQFLDAKYEDYIDPVIASLIVFHSLLRQKSRLNRIHKDLAIALTHQPDMTTSIENSLSPNDIKSVQKLMGLAKADKLSADAPQYPRSNWLFTTQSMVLVTLTFSASVWLFIKQVL</sequence>
<evidence type="ECO:0000313" key="2">
    <source>
        <dbReference type="EMBL" id="MFC7292215.1"/>
    </source>
</evidence>
<name>A0ABW2IN21_9PROT</name>
<accession>A0ABW2IN21</accession>
<keyword evidence="1" id="KW-0812">Transmembrane</keyword>
<evidence type="ECO:0000256" key="1">
    <source>
        <dbReference type="SAM" id="Phobius"/>
    </source>
</evidence>
<dbReference type="EMBL" id="JBHTBR010000005">
    <property type="protein sequence ID" value="MFC7292215.1"/>
    <property type="molecule type" value="Genomic_DNA"/>
</dbReference>
<reference evidence="3" key="1">
    <citation type="journal article" date="2019" name="Int. J. Syst. Evol. Microbiol.">
        <title>The Global Catalogue of Microorganisms (GCM) 10K type strain sequencing project: providing services to taxonomists for standard genome sequencing and annotation.</title>
        <authorList>
            <consortium name="The Broad Institute Genomics Platform"/>
            <consortium name="The Broad Institute Genome Sequencing Center for Infectious Disease"/>
            <person name="Wu L."/>
            <person name="Ma J."/>
        </authorList>
    </citation>
    <scope>NUCLEOTIDE SEQUENCE [LARGE SCALE GENOMIC DNA]</scope>
    <source>
        <strain evidence="3">CCUG 51308</strain>
    </source>
</reference>
<dbReference type="Proteomes" id="UP001596492">
    <property type="component" value="Unassembled WGS sequence"/>
</dbReference>
<comment type="caution">
    <text evidence="2">The sequence shown here is derived from an EMBL/GenBank/DDBJ whole genome shotgun (WGS) entry which is preliminary data.</text>
</comment>
<gene>
    <name evidence="2" type="ORF">ACFQS8_11350</name>
</gene>
<keyword evidence="1" id="KW-0472">Membrane</keyword>
<evidence type="ECO:0000313" key="3">
    <source>
        <dbReference type="Proteomes" id="UP001596492"/>
    </source>
</evidence>
<dbReference type="RefSeq" id="WP_382167463.1">
    <property type="nucleotide sequence ID" value="NZ_JBHTBR010000005.1"/>
</dbReference>
<keyword evidence="3" id="KW-1185">Reference proteome</keyword>
<keyword evidence="1" id="KW-1133">Transmembrane helix</keyword>
<organism evidence="2 3">
    <name type="scientific">Hirschia litorea</name>
    <dbReference type="NCBI Taxonomy" id="1199156"/>
    <lineage>
        <taxon>Bacteria</taxon>
        <taxon>Pseudomonadati</taxon>
        <taxon>Pseudomonadota</taxon>
        <taxon>Alphaproteobacteria</taxon>
        <taxon>Hyphomonadales</taxon>
        <taxon>Hyphomonadaceae</taxon>
        <taxon>Hirschia</taxon>
    </lineage>
</organism>